<feature type="transmembrane region" description="Helical" evidence="14">
    <location>
        <begin position="78"/>
        <end position="97"/>
    </location>
</feature>
<evidence type="ECO:0000256" key="8">
    <source>
        <dbReference type="ARBA" id="ARBA00022692"/>
    </source>
</evidence>
<keyword evidence="10" id="KW-0460">Magnesium</keyword>
<comment type="caution">
    <text evidence="16">The sequence shown here is derived from an EMBL/GenBank/DDBJ whole genome shotgun (WGS) entry which is preliminary data.</text>
</comment>
<dbReference type="GO" id="GO:0012505">
    <property type="term" value="C:endomembrane system"/>
    <property type="evidence" value="ECO:0007669"/>
    <property type="project" value="UniProtKB-SubCell"/>
</dbReference>
<evidence type="ECO:0000256" key="6">
    <source>
        <dbReference type="ARBA" id="ARBA00022676"/>
    </source>
</evidence>
<comment type="similarity">
    <text evidence="5">Belongs to the STT3 family.</text>
</comment>
<comment type="cofactor">
    <cofactor evidence="1">
        <name>Mn(2+)</name>
        <dbReference type="ChEBI" id="CHEBI:29035"/>
    </cofactor>
</comment>
<evidence type="ECO:0000256" key="3">
    <source>
        <dbReference type="ARBA" id="ARBA00004127"/>
    </source>
</evidence>
<feature type="non-terminal residue" evidence="16">
    <location>
        <position position="1"/>
    </location>
</feature>
<keyword evidence="13" id="KW-0464">Manganese</keyword>
<dbReference type="AlphaFoldDB" id="X1UU18"/>
<evidence type="ECO:0000256" key="7">
    <source>
        <dbReference type="ARBA" id="ARBA00022679"/>
    </source>
</evidence>
<comment type="pathway">
    <text evidence="4">Protein modification; protein glycosylation.</text>
</comment>
<name>X1UU18_9ZZZZ</name>
<evidence type="ECO:0000256" key="1">
    <source>
        <dbReference type="ARBA" id="ARBA00001936"/>
    </source>
</evidence>
<dbReference type="UniPathway" id="UPA00378"/>
<dbReference type="InterPro" id="IPR003674">
    <property type="entry name" value="Oligo_trans_STT3"/>
</dbReference>
<comment type="cofactor">
    <cofactor evidence="2">
        <name>Mg(2+)</name>
        <dbReference type="ChEBI" id="CHEBI:18420"/>
    </cofactor>
</comment>
<accession>X1UU18</accession>
<dbReference type="PANTHER" id="PTHR13872:SF1">
    <property type="entry name" value="DOLICHYL-DIPHOSPHOOLIGOSACCHARIDE--PROTEIN GLYCOSYLTRANSFERASE SUBUNIT STT3B"/>
    <property type="match status" value="1"/>
</dbReference>
<dbReference type="Pfam" id="PF02516">
    <property type="entry name" value="STT3"/>
    <property type="match status" value="1"/>
</dbReference>
<dbReference type="GO" id="GO:0046872">
    <property type="term" value="F:metal ion binding"/>
    <property type="evidence" value="ECO:0007669"/>
    <property type="project" value="UniProtKB-KW"/>
</dbReference>
<keyword evidence="12 14" id="KW-0472">Membrane</keyword>
<dbReference type="EMBL" id="BARW01024784">
    <property type="protein sequence ID" value="GAI95849.1"/>
    <property type="molecule type" value="Genomic_DNA"/>
</dbReference>
<dbReference type="InterPro" id="IPR048307">
    <property type="entry name" value="STT3_N"/>
</dbReference>
<comment type="subcellular location">
    <subcellularLocation>
        <location evidence="3">Endomembrane system</location>
        <topology evidence="3">Multi-pass membrane protein</topology>
    </subcellularLocation>
</comment>
<evidence type="ECO:0000313" key="16">
    <source>
        <dbReference type="EMBL" id="GAI95849.1"/>
    </source>
</evidence>
<evidence type="ECO:0000256" key="4">
    <source>
        <dbReference type="ARBA" id="ARBA00004922"/>
    </source>
</evidence>
<reference evidence="16" key="1">
    <citation type="journal article" date="2014" name="Front. Microbiol.">
        <title>High frequency of phylogenetically diverse reductive dehalogenase-homologous genes in deep subseafloor sedimentary metagenomes.</title>
        <authorList>
            <person name="Kawai M."/>
            <person name="Futagami T."/>
            <person name="Toyoda A."/>
            <person name="Takaki Y."/>
            <person name="Nishi S."/>
            <person name="Hori S."/>
            <person name="Arai W."/>
            <person name="Tsubouchi T."/>
            <person name="Morono Y."/>
            <person name="Uchiyama I."/>
            <person name="Ito T."/>
            <person name="Fujiyama A."/>
            <person name="Inagaki F."/>
            <person name="Takami H."/>
        </authorList>
    </citation>
    <scope>NUCLEOTIDE SEQUENCE</scope>
    <source>
        <strain evidence="16">Expedition CK06-06</strain>
    </source>
</reference>
<sequence length="150" mass="17151">QRTMAGFFDNETIGVFATLMTFYFFIKALRTGKILDSFLGGVFLGYLSLSWGGYTFVYLILPMVCGILILLKKYDSNVLIAYAGVEGVGLLISSYSFKFSHVSFFTSLEVFGIFLFTILLIIFHLIHTKKGDYPRLYKDYYPRLLIQLLL</sequence>
<dbReference type="PANTHER" id="PTHR13872">
    <property type="entry name" value="DOLICHYL-DIPHOSPHOOLIGOSACCHARIDE--PROTEIN GLYCOSYLTRANSFERASE SUBUNIT"/>
    <property type="match status" value="1"/>
</dbReference>
<evidence type="ECO:0000256" key="5">
    <source>
        <dbReference type="ARBA" id="ARBA00010810"/>
    </source>
</evidence>
<protein>
    <recommendedName>
        <fullName evidence="15">Oligosaccharyl transferase STT3 N-terminal domain-containing protein</fullName>
    </recommendedName>
</protein>
<evidence type="ECO:0000256" key="2">
    <source>
        <dbReference type="ARBA" id="ARBA00001946"/>
    </source>
</evidence>
<feature type="transmembrane region" description="Helical" evidence="14">
    <location>
        <begin position="49"/>
        <end position="71"/>
    </location>
</feature>
<keyword evidence="11 14" id="KW-1133">Transmembrane helix</keyword>
<gene>
    <name evidence="16" type="ORF">S12H4_40779</name>
</gene>
<evidence type="ECO:0000256" key="13">
    <source>
        <dbReference type="ARBA" id="ARBA00023211"/>
    </source>
</evidence>
<evidence type="ECO:0000256" key="10">
    <source>
        <dbReference type="ARBA" id="ARBA00022842"/>
    </source>
</evidence>
<proteinExistence type="inferred from homology"/>
<keyword evidence="9" id="KW-0479">Metal-binding</keyword>
<feature type="transmembrane region" description="Helical" evidence="14">
    <location>
        <begin position="103"/>
        <end position="126"/>
    </location>
</feature>
<evidence type="ECO:0000259" key="15">
    <source>
        <dbReference type="Pfam" id="PF02516"/>
    </source>
</evidence>
<dbReference type="GO" id="GO:0016020">
    <property type="term" value="C:membrane"/>
    <property type="evidence" value="ECO:0007669"/>
    <property type="project" value="InterPro"/>
</dbReference>
<evidence type="ECO:0000256" key="12">
    <source>
        <dbReference type="ARBA" id="ARBA00023136"/>
    </source>
</evidence>
<keyword evidence="7" id="KW-0808">Transferase</keyword>
<evidence type="ECO:0000256" key="11">
    <source>
        <dbReference type="ARBA" id="ARBA00022989"/>
    </source>
</evidence>
<dbReference type="GO" id="GO:0004576">
    <property type="term" value="F:oligosaccharyl transferase activity"/>
    <property type="evidence" value="ECO:0007669"/>
    <property type="project" value="InterPro"/>
</dbReference>
<organism evidence="16">
    <name type="scientific">marine sediment metagenome</name>
    <dbReference type="NCBI Taxonomy" id="412755"/>
    <lineage>
        <taxon>unclassified sequences</taxon>
        <taxon>metagenomes</taxon>
        <taxon>ecological metagenomes</taxon>
    </lineage>
</organism>
<evidence type="ECO:0000256" key="9">
    <source>
        <dbReference type="ARBA" id="ARBA00022723"/>
    </source>
</evidence>
<evidence type="ECO:0000256" key="14">
    <source>
        <dbReference type="SAM" id="Phobius"/>
    </source>
</evidence>
<feature type="domain" description="Oligosaccharyl transferase STT3 N-terminal" evidence="15">
    <location>
        <begin position="1"/>
        <end position="131"/>
    </location>
</feature>
<keyword evidence="8 14" id="KW-0812">Transmembrane</keyword>
<feature type="transmembrane region" description="Helical" evidence="14">
    <location>
        <begin position="12"/>
        <end position="29"/>
    </location>
</feature>
<keyword evidence="6" id="KW-0328">Glycosyltransferase</keyword>